<dbReference type="Proteomes" id="UP000015101">
    <property type="component" value="Unassembled WGS sequence"/>
</dbReference>
<evidence type="ECO:0000256" key="5">
    <source>
        <dbReference type="ARBA" id="ARBA00023273"/>
    </source>
</evidence>
<gene>
    <name evidence="7" type="primary">20196657</name>
    <name evidence="6" type="ORF">HELRODRAFT_143549</name>
</gene>
<sequence length="251" mass="29527">PRMTKEALKQLCKQHKLYQTPYLNDILYLHFKGYSKIENLEEYTGLKCLFLESNGLLEISGLENQKELRCLYIQQNLIDRIENLEHCTKLTNLNLSQNRITTIENLSCLPELSSLMMTNNYLETSDDIEHLIDCPNISVLDLSHNRIDDTDIVHILKRMKNLAVLTLTGNPVIRKIDNYRKTLIVHLPNLKHLDDRPVFPQERACTEAWAKGGRDAEKKERERWQEMEREKIRKSVSALWSLRDEARIKRE</sequence>
<name>T1EJA7_HELRO</name>
<proteinExistence type="predicted"/>
<keyword evidence="4" id="KW-0969">Cilium</keyword>
<keyword evidence="3" id="KW-0677">Repeat</keyword>
<keyword evidence="2" id="KW-0433">Leucine-rich repeat</keyword>
<comment type="subcellular location">
    <subcellularLocation>
        <location evidence="1">Cell projection</location>
        <location evidence="1">Cilium</location>
    </subcellularLocation>
</comment>
<dbReference type="EMBL" id="KB095826">
    <property type="protein sequence ID" value="ESO11343.1"/>
    <property type="molecule type" value="Genomic_DNA"/>
</dbReference>
<evidence type="ECO:0000256" key="1">
    <source>
        <dbReference type="ARBA" id="ARBA00004138"/>
    </source>
</evidence>
<dbReference type="EMBL" id="AMQM01008677">
    <property type="status" value="NOT_ANNOTATED_CDS"/>
    <property type="molecule type" value="Genomic_DNA"/>
</dbReference>
<dbReference type="InterPro" id="IPR050576">
    <property type="entry name" value="Cilia_flagella_integrity"/>
</dbReference>
<dbReference type="RefSeq" id="XP_009010565.1">
    <property type="nucleotide sequence ID" value="XM_009012317.1"/>
</dbReference>
<dbReference type="InterPro" id="IPR032675">
    <property type="entry name" value="LRR_dom_sf"/>
</dbReference>
<dbReference type="PANTHER" id="PTHR45973:SF9">
    <property type="entry name" value="LEUCINE-RICH REPEAT-CONTAINING PROTEIN 46"/>
    <property type="match status" value="1"/>
</dbReference>
<evidence type="ECO:0000313" key="8">
    <source>
        <dbReference type="Proteomes" id="UP000015101"/>
    </source>
</evidence>
<reference evidence="6 8" key="2">
    <citation type="journal article" date="2013" name="Nature">
        <title>Insights into bilaterian evolution from three spiralian genomes.</title>
        <authorList>
            <person name="Simakov O."/>
            <person name="Marletaz F."/>
            <person name="Cho S.J."/>
            <person name="Edsinger-Gonzales E."/>
            <person name="Havlak P."/>
            <person name="Hellsten U."/>
            <person name="Kuo D.H."/>
            <person name="Larsson T."/>
            <person name="Lv J."/>
            <person name="Arendt D."/>
            <person name="Savage R."/>
            <person name="Osoegawa K."/>
            <person name="de Jong P."/>
            <person name="Grimwood J."/>
            <person name="Chapman J.A."/>
            <person name="Shapiro H."/>
            <person name="Aerts A."/>
            <person name="Otillar R.P."/>
            <person name="Terry A.Y."/>
            <person name="Boore J.L."/>
            <person name="Grigoriev I.V."/>
            <person name="Lindberg D.R."/>
            <person name="Seaver E.C."/>
            <person name="Weisblat D.A."/>
            <person name="Putnam N.H."/>
            <person name="Rokhsar D.S."/>
        </authorList>
    </citation>
    <scope>NUCLEOTIDE SEQUENCE</scope>
</reference>
<dbReference type="InParanoid" id="T1EJA7"/>
<dbReference type="OMA" id="HNCIEDE"/>
<dbReference type="SMART" id="SM00365">
    <property type="entry name" value="LRR_SD22"/>
    <property type="match status" value="4"/>
</dbReference>
<reference evidence="7" key="3">
    <citation type="submission" date="2015-06" db="UniProtKB">
        <authorList>
            <consortium name="EnsemblMetazoa"/>
        </authorList>
    </citation>
    <scope>IDENTIFICATION</scope>
</reference>
<dbReference type="FunFam" id="3.80.10.10:FF:000166">
    <property type="entry name" value="Dynein assembly factor 1, axonemal"/>
    <property type="match status" value="1"/>
</dbReference>
<dbReference type="GeneID" id="20196657"/>
<dbReference type="SUPFAM" id="SSF52075">
    <property type="entry name" value="Outer arm dynein light chain 1"/>
    <property type="match status" value="1"/>
</dbReference>
<keyword evidence="8" id="KW-1185">Reference proteome</keyword>
<evidence type="ECO:0000313" key="6">
    <source>
        <dbReference type="EMBL" id="ESO11343.1"/>
    </source>
</evidence>
<dbReference type="STRING" id="6412.T1EJA7"/>
<dbReference type="HOGENOM" id="CLU_040741_0_1_1"/>
<evidence type="ECO:0000256" key="2">
    <source>
        <dbReference type="ARBA" id="ARBA00022614"/>
    </source>
</evidence>
<dbReference type="eggNOG" id="ENOG502QQFE">
    <property type="taxonomic scope" value="Eukaryota"/>
</dbReference>
<dbReference type="KEGG" id="hro:HELRODRAFT_143549"/>
<accession>T1EJA7</accession>
<dbReference type="OrthoDB" id="1904536at2759"/>
<dbReference type="CTD" id="20196657"/>
<evidence type="ECO:0000256" key="3">
    <source>
        <dbReference type="ARBA" id="ARBA00022737"/>
    </source>
</evidence>
<evidence type="ECO:0000256" key="4">
    <source>
        <dbReference type="ARBA" id="ARBA00023069"/>
    </source>
</evidence>
<organism evidence="7 8">
    <name type="scientific">Helobdella robusta</name>
    <name type="common">Californian leech</name>
    <dbReference type="NCBI Taxonomy" id="6412"/>
    <lineage>
        <taxon>Eukaryota</taxon>
        <taxon>Metazoa</taxon>
        <taxon>Spiralia</taxon>
        <taxon>Lophotrochozoa</taxon>
        <taxon>Annelida</taxon>
        <taxon>Clitellata</taxon>
        <taxon>Hirudinea</taxon>
        <taxon>Rhynchobdellida</taxon>
        <taxon>Glossiphoniidae</taxon>
        <taxon>Helobdella</taxon>
    </lineage>
</organism>
<dbReference type="Gene3D" id="3.80.10.10">
    <property type="entry name" value="Ribonuclease Inhibitor"/>
    <property type="match status" value="1"/>
</dbReference>
<keyword evidence="5" id="KW-0966">Cell projection</keyword>
<evidence type="ECO:0000313" key="7">
    <source>
        <dbReference type="EnsemblMetazoa" id="HelroP143549"/>
    </source>
</evidence>
<dbReference type="Pfam" id="PF14580">
    <property type="entry name" value="LRR_9"/>
    <property type="match status" value="1"/>
</dbReference>
<dbReference type="EnsemblMetazoa" id="HelroT143549">
    <property type="protein sequence ID" value="HelroP143549"/>
    <property type="gene ID" value="HelroG143549"/>
</dbReference>
<dbReference type="PROSITE" id="PS51450">
    <property type="entry name" value="LRR"/>
    <property type="match status" value="4"/>
</dbReference>
<dbReference type="PANTHER" id="PTHR45973">
    <property type="entry name" value="PROTEIN PHOSPHATASE 1 REGULATORY SUBUNIT SDS22-RELATED"/>
    <property type="match status" value="1"/>
</dbReference>
<protein>
    <submittedName>
        <fullName evidence="6 7">Uncharacterized protein</fullName>
    </submittedName>
</protein>
<reference evidence="8" key="1">
    <citation type="submission" date="2012-12" db="EMBL/GenBank/DDBJ databases">
        <authorList>
            <person name="Hellsten U."/>
            <person name="Grimwood J."/>
            <person name="Chapman J.A."/>
            <person name="Shapiro H."/>
            <person name="Aerts A."/>
            <person name="Otillar R.P."/>
            <person name="Terry A.Y."/>
            <person name="Boore J.L."/>
            <person name="Simakov O."/>
            <person name="Marletaz F."/>
            <person name="Cho S.-J."/>
            <person name="Edsinger-Gonzales E."/>
            <person name="Havlak P."/>
            <person name="Kuo D.-H."/>
            <person name="Larsson T."/>
            <person name="Lv J."/>
            <person name="Arendt D."/>
            <person name="Savage R."/>
            <person name="Osoegawa K."/>
            <person name="de Jong P."/>
            <person name="Lindberg D.R."/>
            <person name="Seaver E.C."/>
            <person name="Weisblat D.A."/>
            <person name="Putnam N.H."/>
            <person name="Grigoriev I.V."/>
            <person name="Rokhsar D.S."/>
        </authorList>
    </citation>
    <scope>NUCLEOTIDE SEQUENCE</scope>
</reference>
<dbReference type="AlphaFoldDB" id="T1EJA7"/>
<dbReference type="InterPro" id="IPR001611">
    <property type="entry name" value="Leu-rich_rpt"/>
</dbReference>